<comment type="caution">
    <text evidence="12">The sequence shown here is derived from an EMBL/GenBank/DDBJ whole genome shotgun (WGS) entry which is preliminary data.</text>
</comment>
<dbReference type="PANTHER" id="PTHR22883">
    <property type="entry name" value="ZINC FINGER DHHC DOMAIN CONTAINING PROTEIN"/>
    <property type="match status" value="1"/>
</dbReference>
<dbReference type="Pfam" id="PF01529">
    <property type="entry name" value="DHHC"/>
    <property type="match status" value="1"/>
</dbReference>
<sequence>ILKSAKVKNIIDEIKGICRECNSIEYYGSKHCYICDCCYYNRDHHCSFLGKCITQNNYKDFISFVLSMNLYFLFSVCFRNYFYELKIINTYLCISLTVYLLFLIVKERNVKNNKDYEKIKFNTLEDVKRIYYIFVERIMGLSKENIILYFLPFFERRVETYDFEVDNMDLAKIKI</sequence>
<comment type="catalytic activity">
    <reaction evidence="9 10">
        <text>L-cysteinyl-[protein] + hexadecanoyl-CoA = S-hexadecanoyl-L-cysteinyl-[protein] + CoA</text>
        <dbReference type="Rhea" id="RHEA:36683"/>
        <dbReference type="Rhea" id="RHEA-COMP:10131"/>
        <dbReference type="Rhea" id="RHEA-COMP:11032"/>
        <dbReference type="ChEBI" id="CHEBI:29950"/>
        <dbReference type="ChEBI" id="CHEBI:57287"/>
        <dbReference type="ChEBI" id="CHEBI:57379"/>
        <dbReference type="ChEBI" id="CHEBI:74151"/>
        <dbReference type="EC" id="2.3.1.225"/>
    </reaction>
</comment>
<evidence type="ECO:0000256" key="2">
    <source>
        <dbReference type="ARBA" id="ARBA00022679"/>
    </source>
</evidence>
<protein>
    <recommendedName>
        <fullName evidence="10">Palmitoyltransferase</fullName>
        <ecNumber evidence="10">2.3.1.225</ecNumber>
    </recommendedName>
</protein>
<comment type="subcellular location">
    <subcellularLocation>
        <location evidence="1">Membrane</location>
        <topology evidence="1">Multi-pass membrane protein</topology>
    </subcellularLocation>
</comment>
<dbReference type="HOGENOM" id="CLU_112124_1_0_1"/>
<keyword evidence="5 10" id="KW-0472">Membrane</keyword>
<gene>
    <name evidence="12" type="ORF">SLOPH_272</name>
</gene>
<keyword evidence="13" id="KW-1185">Reference proteome</keyword>
<evidence type="ECO:0000256" key="8">
    <source>
        <dbReference type="ARBA" id="ARBA00023315"/>
    </source>
</evidence>
<feature type="domain" description="Palmitoyltransferase DHHC" evidence="11">
    <location>
        <begin position="15"/>
        <end position="77"/>
    </location>
</feature>
<feature type="non-terminal residue" evidence="12">
    <location>
        <position position="1"/>
    </location>
</feature>
<dbReference type="EMBL" id="ATCN01000882">
    <property type="protein sequence ID" value="EPR78313.1"/>
    <property type="molecule type" value="Genomic_DNA"/>
</dbReference>
<comment type="domain">
    <text evidence="10">The DHHC domain is required for palmitoyltransferase activity.</text>
</comment>
<evidence type="ECO:0000259" key="11">
    <source>
        <dbReference type="Pfam" id="PF01529"/>
    </source>
</evidence>
<dbReference type="InterPro" id="IPR039859">
    <property type="entry name" value="PFA4/ZDH16/20/ERF2-like"/>
</dbReference>
<evidence type="ECO:0000313" key="13">
    <source>
        <dbReference type="Proteomes" id="UP000014978"/>
    </source>
</evidence>
<keyword evidence="4 10" id="KW-1133">Transmembrane helix</keyword>
<dbReference type="InterPro" id="IPR001594">
    <property type="entry name" value="Palmitoyltrfase_DHHC"/>
</dbReference>
<keyword evidence="2 10" id="KW-0808">Transferase</keyword>
<name>S7XQU1_SPRLO</name>
<comment type="similarity">
    <text evidence="10">Belongs to the DHHC palmitoyltransferase family.</text>
</comment>
<dbReference type="GO" id="GO:0005783">
    <property type="term" value="C:endoplasmic reticulum"/>
    <property type="evidence" value="ECO:0007669"/>
    <property type="project" value="TreeGrafter"/>
</dbReference>
<dbReference type="PROSITE" id="PS50216">
    <property type="entry name" value="DHHC"/>
    <property type="match status" value="1"/>
</dbReference>
<dbReference type="VEuPathDB" id="MicrosporidiaDB:SLOPH_272"/>
<evidence type="ECO:0000256" key="7">
    <source>
        <dbReference type="ARBA" id="ARBA00023288"/>
    </source>
</evidence>
<evidence type="ECO:0000256" key="6">
    <source>
        <dbReference type="ARBA" id="ARBA00023139"/>
    </source>
</evidence>
<dbReference type="GO" id="GO:0016020">
    <property type="term" value="C:membrane"/>
    <property type="evidence" value="ECO:0007669"/>
    <property type="project" value="UniProtKB-SubCell"/>
</dbReference>
<dbReference type="GO" id="GO:0005794">
    <property type="term" value="C:Golgi apparatus"/>
    <property type="evidence" value="ECO:0007669"/>
    <property type="project" value="TreeGrafter"/>
</dbReference>
<keyword evidence="6" id="KW-0564">Palmitate</keyword>
<accession>S7XQU1</accession>
<dbReference type="InParanoid" id="S7XQU1"/>
<dbReference type="GO" id="GO:0019706">
    <property type="term" value="F:protein-cysteine S-palmitoyltransferase activity"/>
    <property type="evidence" value="ECO:0007669"/>
    <property type="project" value="UniProtKB-EC"/>
</dbReference>
<dbReference type="GO" id="GO:0006612">
    <property type="term" value="P:protein targeting to membrane"/>
    <property type="evidence" value="ECO:0007669"/>
    <property type="project" value="TreeGrafter"/>
</dbReference>
<evidence type="ECO:0000313" key="12">
    <source>
        <dbReference type="EMBL" id="EPR78313.1"/>
    </source>
</evidence>
<keyword evidence="7" id="KW-0449">Lipoprotein</keyword>
<evidence type="ECO:0000256" key="4">
    <source>
        <dbReference type="ARBA" id="ARBA00022989"/>
    </source>
</evidence>
<dbReference type="OrthoDB" id="9909019at2759"/>
<evidence type="ECO:0000256" key="1">
    <source>
        <dbReference type="ARBA" id="ARBA00004141"/>
    </source>
</evidence>
<keyword evidence="3 10" id="KW-0812">Transmembrane</keyword>
<dbReference type="Proteomes" id="UP000014978">
    <property type="component" value="Unassembled WGS sequence"/>
</dbReference>
<evidence type="ECO:0000256" key="9">
    <source>
        <dbReference type="ARBA" id="ARBA00048048"/>
    </source>
</evidence>
<keyword evidence="8 10" id="KW-0012">Acyltransferase</keyword>
<organism evidence="12 13">
    <name type="scientific">Spraguea lophii (strain 42_110)</name>
    <name type="common">Microsporidian parasite</name>
    <dbReference type="NCBI Taxonomy" id="1358809"/>
    <lineage>
        <taxon>Eukaryota</taxon>
        <taxon>Fungi</taxon>
        <taxon>Fungi incertae sedis</taxon>
        <taxon>Microsporidia</taxon>
        <taxon>Spragueidae</taxon>
        <taxon>Spraguea</taxon>
    </lineage>
</organism>
<feature type="transmembrane region" description="Helical" evidence="10">
    <location>
        <begin position="88"/>
        <end position="105"/>
    </location>
</feature>
<dbReference type="STRING" id="1358809.S7XQU1"/>
<evidence type="ECO:0000256" key="10">
    <source>
        <dbReference type="RuleBase" id="RU079119"/>
    </source>
</evidence>
<proteinExistence type="inferred from homology"/>
<reference evidence="13" key="1">
    <citation type="journal article" date="2013" name="PLoS Genet.">
        <title>The genome of Spraguea lophii and the basis of host-microsporidian interactions.</title>
        <authorList>
            <person name="Campbell S.E."/>
            <person name="Williams T.A."/>
            <person name="Yousuf A."/>
            <person name="Soanes D.M."/>
            <person name="Paszkiewicz K.H."/>
            <person name="Williams B.A.P."/>
        </authorList>
    </citation>
    <scope>NUCLEOTIDE SEQUENCE [LARGE SCALE GENOMIC DNA]</scope>
    <source>
        <strain evidence="13">42_110</strain>
    </source>
</reference>
<evidence type="ECO:0000256" key="3">
    <source>
        <dbReference type="ARBA" id="ARBA00022692"/>
    </source>
</evidence>
<evidence type="ECO:0000256" key="5">
    <source>
        <dbReference type="ARBA" id="ARBA00023136"/>
    </source>
</evidence>
<dbReference type="EC" id="2.3.1.225" evidence="10"/>
<feature type="transmembrane region" description="Helical" evidence="10">
    <location>
        <begin position="61"/>
        <end position="82"/>
    </location>
</feature>
<dbReference type="AlphaFoldDB" id="S7XQU1"/>